<feature type="non-terminal residue" evidence="1">
    <location>
        <position position="112"/>
    </location>
</feature>
<proteinExistence type="predicted"/>
<keyword evidence="2" id="KW-1185">Reference proteome</keyword>
<evidence type="ECO:0000313" key="2">
    <source>
        <dbReference type="Proteomes" id="UP000271974"/>
    </source>
</evidence>
<reference evidence="1 2" key="1">
    <citation type="submission" date="2019-01" db="EMBL/GenBank/DDBJ databases">
        <title>A draft genome assembly of the solar-powered sea slug Elysia chlorotica.</title>
        <authorList>
            <person name="Cai H."/>
            <person name="Li Q."/>
            <person name="Fang X."/>
            <person name="Li J."/>
            <person name="Curtis N.E."/>
            <person name="Altenburger A."/>
            <person name="Shibata T."/>
            <person name="Feng M."/>
            <person name="Maeda T."/>
            <person name="Schwartz J.A."/>
            <person name="Shigenobu S."/>
            <person name="Lundholm N."/>
            <person name="Nishiyama T."/>
            <person name="Yang H."/>
            <person name="Hasebe M."/>
            <person name="Li S."/>
            <person name="Pierce S.K."/>
            <person name="Wang J."/>
        </authorList>
    </citation>
    <scope>NUCLEOTIDE SEQUENCE [LARGE SCALE GENOMIC DNA]</scope>
    <source>
        <strain evidence="1">EC2010</strain>
        <tissue evidence="1">Whole organism of an adult</tissue>
    </source>
</reference>
<evidence type="ECO:0000313" key="1">
    <source>
        <dbReference type="EMBL" id="RUS89623.1"/>
    </source>
</evidence>
<dbReference type="Proteomes" id="UP000271974">
    <property type="component" value="Unassembled WGS sequence"/>
</dbReference>
<sequence length="112" mass="12391">DLEEGLHPLALVVLVADQQGVCLALPTLGKRDADQILGCGERRESVSERAELDVSVRQIFHHELAGRDGLAVDLVHLPPLLEGRARHDRRPVKQKHVQFAPLRVLHPPAAEQ</sequence>
<gene>
    <name evidence="1" type="ORF">EGW08_002641</name>
</gene>
<name>A0A433U732_ELYCH</name>
<dbReference type="EMBL" id="RQTK01000051">
    <property type="protein sequence ID" value="RUS89623.1"/>
    <property type="molecule type" value="Genomic_DNA"/>
</dbReference>
<organism evidence="1 2">
    <name type="scientific">Elysia chlorotica</name>
    <name type="common">Eastern emerald elysia</name>
    <name type="synonym">Sea slug</name>
    <dbReference type="NCBI Taxonomy" id="188477"/>
    <lineage>
        <taxon>Eukaryota</taxon>
        <taxon>Metazoa</taxon>
        <taxon>Spiralia</taxon>
        <taxon>Lophotrochozoa</taxon>
        <taxon>Mollusca</taxon>
        <taxon>Gastropoda</taxon>
        <taxon>Heterobranchia</taxon>
        <taxon>Euthyneura</taxon>
        <taxon>Panpulmonata</taxon>
        <taxon>Sacoglossa</taxon>
        <taxon>Placobranchoidea</taxon>
        <taxon>Plakobranchidae</taxon>
        <taxon>Elysia</taxon>
    </lineage>
</organism>
<accession>A0A433U732</accession>
<dbReference type="AlphaFoldDB" id="A0A433U732"/>
<protein>
    <submittedName>
        <fullName evidence="1">Uncharacterized protein</fullName>
    </submittedName>
</protein>
<feature type="non-terminal residue" evidence="1">
    <location>
        <position position="1"/>
    </location>
</feature>
<comment type="caution">
    <text evidence="1">The sequence shown here is derived from an EMBL/GenBank/DDBJ whole genome shotgun (WGS) entry which is preliminary data.</text>
</comment>